<evidence type="ECO:0000259" key="1">
    <source>
        <dbReference type="Pfam" id="PF13480"/>
    </source>
</evidence>
<keyword evidence="2" id="KW-0808">Transferase</keyword>
<sequence>MKHIRREQFIWDFLNQGVIPVCYEKVSINHTDYLNKDAKATQNQVLYVSLVPTYLNYKLVNHDLYNSLKVVHKGKDGAGIFIDGPYTIDAYLEKFTKKQLRINLKRAISRLETSFNISYEYNFGDISEEKCDFLLSELRAMLIKRFSEKKTENMFLREWDMHTKNLAKQINNKKASLFVIYSDKSPISISLNVHINDTMLMAKTNAYDTAYSKFSLGHLDNYILLDWCLKNNYNVLDLGFGIMEYKMKWCNVFYNFEYHIYYKKHSILAKAIAAIEVKKIQLKNKIKTLNIKERVLRLKSFLKTPEQTEVTPFRPSYVLEVVASNDQYKASDLKNIDITSPAFDVLKQPVYEYLYSNQLHMDSISVYKIVNEAHSYILKTGSNLIKINILGHEN</sequence>
<dbReference type="Proteomes" id="UP001589585">
    <property type="component" value="Unassembled WGS sequence"/>
</dbReference>
<evidence type="ECO:0000313" key="3">
    <source>
        <dbReference type="Proteomes" id="UP001589585"/>
    </source>
</evidence>
<reference evidence="2 3" key="1">
    <citation type="submission" date="2024-09" db="EMBL/GenBank/DDBJ databases">
        <authorList>
            <person name="Sun Q."/>
            <person name="Mori K."/>
        </authorList>
    </citation>
    <scope>NUCLEOTIDE SEQUENCE [LARGE SCALE GENOMIC DNA]</scope>
    <source>
        <strain evidence="2 3">CECT 8622</strain>
    </source>
</reference>
<keyword evidence="3" id="KW-1185">Reference proteome</keyword>
<dbReference type="EMBL" id="JBHMFC010000081">
    <property type="protein sequence ID" value="MFB9057596.1"/>
    <property type="molecule type" value="Genomic_DNA"/>
</dbReference>
<dbReference type="SUPFAM" id="SSF55729">
    <property type="entry name" value="Acyl-CoA N-acyltransferases (Nat)"/>
    <property type="match status" value="1"/>
</dbReference>
<feature type="domain" description="BioF2-like acetyltransferase" evidence="1">
    <location>
        <begin position="100"/>
        <end position="246"/>
    </location>
</feature>
<gene>
    <name evidence="2" type="ORF">ACFFU9_12680</name>
</gene>
<accession>A0ABV5FDT1</accession>
<comment type="caution">
    <text evidence="2">The sequence shown here is derived from an EMBL/GenBank/DDBJ whole genome shotgun (WGS) entry which is preliminary data.</text>
</comment>
<protein>
    <submittedName>
        <fullName evidence="2">GNAT family N-acetyltransferase</fullName>
        <ecNumber evidence="2">2.3.1.-</ecNumber>
    </submittedName>
</protein>
<dbReference type="Pfam" id="PF13480">
    <property type="entry name" value="Acetyltransf_6"/>
    <property type="match status" value="1"/>
</dbReference>
<evidence type="ECO:0000313" key="2">
    <source>
        <dbReference type="EMBL" id="MFB9057596.1"/>
    </source>
</evidence>
<organism evidence="2 3">
    <name type="scientific">Mariniflexile ostreae</name>
    <dbReference type="NCBI Taxonomy" id="1520892"/>
    <lineage>
        <taxon>Bacteria</taxon>
        <taxon>Pseudomonadati</taxon>
        <taxon>Bacteroidota</taxon>
        <taxon>Flavobacteriia</taxon>
        <taxon>Flavobacteriales</taxon>
        <taxon>Flavobacteriaceae</taxon>
        <taxon>Mariniflexile</taxon>
    </lineage>
</organism>
<dbReference type="RefSeq" id="WP_379861836.1">
    <property type="nucleotide sequence ID" value="NZ_JBHMFC010000081.1"/>
</dbReference>
<dbReference type="InterPro" id="IPR038740">
    <property type="entry name" value="BioF2-like_GNAT_dom"/>
</dbReference>
<proteinExistence type="predicted"/>
<keyword evidence="2" id="KW-0012">Acyltransferase</keyword>
<name>A0ABV5FDT1_9FLAO</name>
<dbReference type="InterPro" id="IPR016181">
    <property type="entry name" value="Acyl_CoA_acyltransferase"/>
</dbReference>
<dbReference type="GO" id="GO:0016746">
    <property type="term" value="F:acyltransferase activity"/>
    <property type="evidence" value="ECO:0007669"/>
    <property type="project" value="UniProtKB-KW"/>
</dbReference>
<dbReference type="EC" id="2.3.1.-" evidence="2"/>